<dbReference type="GO" id="GO:0003677">
    <property type="term" value="F:DNA binding"/>
    <property type="evidence" value="ECO:0007669"/>
    <property type="project" value="InterPro"/>
</dbReference>
<dbReference type="CDD" id="cd00114">
    <property type="entry name" value="LIGANc"/>
    <property type="match status" value="1"/>
</dbReference>
<dbReference type="GO" id="GO:0006260">
    <property type="term" value="P:DNA replication"/>
    <property type="evidence" value="ECO:0007669"/>
    <property type="project" value="UniProtKB-KW"/>
</dbReference>
<comment type="catalytic activity">
    <reaction evidence="12">
        <text>NAD(+) + (deoxyribonucleotide)n-3'-hydroxyl + 5'-phospho-(deoxyribonucleotide)m = (deoxyribonucleotide)n+m + AMP + beta-nicotinamide D-nucleotide.</text>
        <dbReference type="EC" id="6.5.1.2"/>
    </reaction>
</comment>
<dbReference type="GO" id="GO:0046872">
    <property type="term" value="F:metal ion binding"/>
    <property type="evidence" value="ECO:0007669"/>
    <property type="project" value="UniProtKB-KW"/>
</dbReference>
<dbReference type="HAMAP" id="MF_01588">
    <property type="entry name" value="DNA_ligase_A"/>
    <property type="match status" value="1"/>
</dbReference>
<evidence type="ECO:0000256" key="5">
    <source>
        <dbReference type="ARBA" id="ARBA00022705"/>
    </source>
</evidence>
<dbReference type="PANTHER" id="PTHR23389:SF9">
    <property type="entry name" value="DNA LIGASE"/>
    <property type="match status" value="1"/>
</dbReference>
<feature type="region of interest" description="Disordered" evidence="13">
    <location>
        <begin position="113"/>
        <end position="197"/>
    </location>
</feature>
<dbReference type="GO" id="GO:0005829">
    <property type="term" value="C:cytosol"/>
    <property type="evidence" value="ECO:0007669"/>
    <property type="project" value="TreeGrafter"/>
</dbReference>
<evidence type="ECO:0000256" key="9">
    <source>
        <dbReference type="ARBA" id="ARBA00022842"/>
    </source>
</evidence>
<dbReference type="NCBIfam" id="TIGR00575">
    <property type="entry name" value="dnlj"/>
    <property type="match status" value="1"/>
</dbReference>
<dbReference type="InterPro" id="IPR001357">
    <property type="entry name" value="BRCT_dom"/>
</dbReference>
<organism evidence="15">
    <name type="scientific">hydrothermal vent metagenome</name>
    <dbReference type="NCBI Taxonomy" id="652676"/>
    <lineage>
        <taxon>unclassified sequences</taxon>
        <taxon>metagenomes</taxon>
        <taxon>ecological metagenomes</taxon>
    </lineage>
</organism>
<dbReference type="SMART" id="SM00532">
    <property type="entry name" value="LIGANc"/>
    <property type="match status" value="1"/>
</dbReference>
<dbReference type="GO" id="GO:0003911">
    <property type="term" value="F:DNA ligase (NAD+) activity"/>
    <property type="evidence" value="ECO:0007669"/>
    <property type="project" value="UniProtKB-EC"/>
</dbReference>
<accession>A0A3B1D1X7</accession>
<dbReference type="InterPro" id="IPR013840">
    <property type="entry name" value="DNAligase_N"/>
</dbReference>
<dbReference type="Pfam" id="PF12826">
    <property type="entry name" value="HHH_2"/>
    <property type="match status" value="1"/>
</dbReference>
<dbReference type="SUPFAM" id="SSF50249">
    <property type="entry name" value="Nucleic acid-binding proteins"/>
    <property type="match status" value="1"/>
</dbReference>
<dbReference type="Pfam" id="PF01653">
    <property type="entry name" value="DNA_ligase_aden"/>
    <property type="match status" value="1"/>
</dbReference>
<dbReference type="InterPro" id="IPR004150">
    <property type="entry name" value="NAD_DNA_ligase_OB"/>
</dbReference>
<reference evidence="15" key="1">
    <citation type="submission" date="2018-06" db="EMBL/GenBank/DDBJ databases">
        <authorList>
            <person name="Zhirakovskaya E."/>
        </authorList>
    </citation>
    <scope>NUCLEOTIDE SEQUENCE</scope>
</reference>
<keyword evidence="10" id="KW-0520">NAD</keyword>
<dbReference type="InterPro" id="IPR013839">
    <property type="entry name" value="DNAligase_adenylation"/>
</dbReference>
<gene>
    <name evidence="15" type="ORF">MNBD_PLANCTO03-2445</name>
</gene>
<protein>
    <recommendedName>
        <fullName evidence="3">DNA ligase (NAD(+))</fullName>
        <ecNumber evidence="3">6.5.1.2</ecNumber>
    </recommendedName>
</protein>
<evidence type="ECO:0000256" key="8">
    <source>
        <dbReference type="ARBA" id="ARBA00022833"/>
    </source>
</evidence>
<evidence type="ECO:0000313" key="15">
    <source>
        <dbReference type="EMBL" id="VAX36159.1"/>
    </source>
</evidence>
<dbReference type="EMBL" id="UOGK01000037">
    <property type="protein sequence ID" value="VAX36159.1"/>
    <property type="molecule type" value="Genomic_DNA"/>
</dbReference>
<evidence type="ECO:0000256" key="2">
    <source>
        <dbReference type="ARBA" id="ARBA00004067"/>
    </source>
</evidence>
<keyword evidence="4 15" id="KW-0436">Ligase</keyword>
<evidence type="ECO:0000259" key="14">
    <source>
        <dbReference type="PROSITE" id="PS50172"/>
    </source>
</evidence>
<evidence type="ECO:0000256" key="10">
    <source>
        <dbReference type="ARBA" id="ARBA00023027"/>
    </source>
</evidence>
<dbReference type="PROSITE" id="PS50172">
    <property type="entry name" value="BRCT"/>
    <property type="match status" value="1"/>
</dbReference>
<dbReference type="Gene3D" id="6.20.10.30">
    <property type="match status" value="1"/>
</dbReference>
<dbReference type="InterPro" id="IPR018239">
    <property type="entry name" value="DNA_ligase_AS"/>
</dbReference>
<dbReference type="Gene3D" id="1.10.150.20">
    <property type="entry name" value="5' to 3' exonuclease, C-terminal subdomain"/>
    <property type="match status" value="2"/>
</dbReference>
<evidence type="ECO:0000256" key="11">
    <source>
        <dbReference type="ARBA" id="ARBA00023204"/>
    </source>
</evidence>
<dbReference type="InterPro" id="IPR010994">
    <property type="entry name" value="RuvA_2-like"/>
</dbReference>
<dbReference type="Pfam" id="PF00533">
    <property type="entry name" value="BRCT"/>
    <property type="match status" value="1"/>
</dbReference>
<dbReference type="InterPro" id="IPR036420">
    <property type="entry name" value="BRCT_dom_sf"/>
</dbReference>
<comment type="function">
    <text evidence="2">DNA ligase that catalyzes the formation of phosphodiester linkages between 5'-phosphoryl and 3'-hydroxyl groups in double-stranded DNA using NAD as a coenzyme and as the energy source for the reaction. It is essential for DNA replication and repair of damaged DNA.</text>
</comment>
<dbReference type="Gene3D" id="1.10.287.610">
    <property type="entry name" value="Helix hairpin bin"/>
    <property type="match status" value="1"/>
</dbReference>
<keyword evidence="5" id="KW-0235">DNA replication</keyword>
<dbReference type="PIRSF" id="PIRSF001604">
    <property type="entry name" value="LigA"/>
    <property type="match status" value="1"/>
</dbReference>
<dbReference type="Gene3D" id="3.30.470.30">
    <property type="entry name" value="DNA ligase/mRNA capping enzyme"/>
    <property type="match status" value="1"/>
</dbReference>
<keyword evidence="11" id="KW-0234">DNA repair</keyword>
<proteinExistence type="inferred from homology"/>
<feature type="compositionally biased region" description="Basic and acidic residues" evidence="13">
    <location>
        <begin position="178"/>
        <end position="194"/>
    </location>
</feature>
<evidence type="ECO:0000256" key="6">
    <source>
        <dbReference type="ARBA" id="ARBA00022723"/>
    </source>
</evidence>
<dbReference type="InterPro" id="IPR012340">
    <property type="entry name" value="NA-bd_OB-fold"/>
</dbReference>
<sequence>MYHLLVPPAKTTPPARITELRNLLDRANRAYYADAAPIMSDAEFDRLLAELADLEAAHPDLADPDSPTQRVGGQPIEGFETRPHAVPMLSIDNTYAEGDLRTWHARLCKTLSSSQTEPRAQATGSQTESQAQARSQHYKGMETPPPQPSPTRRGGGSRNEPQASAPGHLFADAPDTPDSPRRDELPKDSPRKGEFPVLLADPKIDGVAISLRYEHGRLTLALTRGDGTAGDDITANARTIRAIPLVLEADPDTLPAILEIRGEVFMPIAEFERINADRSEADLDPFMNPRNATAGTLKQLDPKVVASRKLGFLAHGRGEITGTGADAFADSHSAFLDAICALGVPINRPLAHTREIDEIVRAIEDFATARHSRPYATDGVVVRVDDWSLQDQLGTTSKSPRWAIAYKYPAERKTTILREVHHQVGKTGKITPRAVMEPVLLAGTTVRHATLHNYGQIRQKDIRLGDTIEVEKAGEIIPYVVGVVLSKRPSDALPIEPPALCPVCKGPIEIDPPEADPTQHGDPDLETVRRCVNPECPAQIREKLIWFAGRKQMDIEGLGEKTIDLIREADIPLHSFADVYGLHRHQEALLGLDRLGEKSVDNLLAGIEASKQRPLGRVLGSLGIRHIGSSNAKLLARKFRTLEDLLAATEEDLTDIDGFGPIRAHTLHEYLHSPAGKRTFAQLVEAGLVLANPDFRDESTRPDSLFAGKTIVLTGTLESFDRPTLAELLESLGAKVSGSVSKKTSLVIAGEKAGSKLKKARDLGVEVWDESQLIAALPAEDRP</sequence>
<keyword evidence="6" id="KW-0479">Metal-binding</keyword>
<dbReference type="SMART" id="SM00278">
    <property type="entry name" value="HhH1"/>
    <property type="match status" value="3"/>
</dbReference>
<dbReference type="InterPro" id="IPR001679">
    <property type="entry name" value="DNA_ligase"/>
</dbReference>
<evidence type="ECO:0000256" key="4">
    <source>
        <dbReference type="ARBA" id="ARBA00022598"/>
    </source>
</evidence>
<evidence type="ECO:0000256" key="1">
    <source>
        <dbReference type="ARBA" id="ARBA00001946"/>
    </source>
</evidence>
<dbReference type="InterPro" id="IPR041663">
    <property type="entry name" value="DisA/LigA_HHH"/>
</dbReference>
<dbReference type="NCBIfam" id="NF005932">
    <property type="entry name" value="PRK07956.1"/>
    <property type="match status" value="1"/>
</dbReference>
<dbReference type="SUPFAM" id="SSF56091">
    <property type="entry name" value="DNA ligase/mRNA capping enzyme, catalytic domain"/>
    <property type="match status" value="2"/>
</dbReference>
<dbReference type="SUPFAM" id="SSF47781">
    <property type="entry name" value="RuvA domain 2-like"/>
    <property type="match status" value="1"/>
</dbReference>
<keyword evidence="9" id="KW-0460">Magnesium</keyword>
<dbReference type="Gene3D" id="3.40.50.10190">
    <property type="entry name" value="BRCT domain"/>
    <property type="match status" value="1"/>
</dbReference>
<name>A0A3B1D1X7_9ZZZZ</name>
<evidence type="ECO:0000256" key="12">
    <source>
        <dbReference type="ARBA" id="ARBA00034005"/>
    </source>
</evidence>
<dbReference type="Gene3D" id="2.40.50.140">
    <property type="entry name" value="Nucleic acid-binding proteins"/>
    <property type="match status" value="1"/>
</dbReference>
<keyword evidence="8" id="KW-0862">Zinc</keyword>
<dbReference type="Pfam" id="PF03120">
    <property type="entry name" value="OB_DNA_ligase"/>
    <property type="match status" value="1"/>
</dbReference>
<evidence type="ECO:0000256" key="7">
    <source>
        <dbReference type="ARBA" id="ARBA00022763"/>
    </source>
</evidence>
<dbReference type="GO" id="GO:0006281">
    <property type="term" value="P:DNA repair"/>
    <property type="evidence" value="ECO:0007669"/>
    <property type="project" value="UniProtKB-KW"/>
</dbReference>
<dbReference type="PROSITE" id="PS01055">
    <property type="entry name" value="DNA_LIGASE_N1"/>
    <property type="match status" value="1"/>
</dbReference>
<dbReference type="InterPro" id="IPR003583">
    <property type="entry name" value="Hlx-hairpin-Hlx_DNA-bd_motif"/>
</dbReference>
<feature type="compositionally biased region" description="Polar residues" evidence="13">
    <location>
        <begin position="113"/>
        <end position="135"/>
    </location>
</feature>
<dbReference type="CDD" id="cd17748">
    <property type="entry name" value="BRCT_DNA_ligase_like"/>
    <property type="match status" value="1"/>
</dbReference>
<comment type="cofactor">
    <cofactor evidence="1">
        <name>Mg(2+)</name>
        <dbReference type="ChEBI" id="CHEBI:18420"/>
    </cofactor>
</comment>
<evidence type="ECO:0000256" key="13">
    <source>
        <dbReference type="SAM" id="MobiDB-lite"/>
    </source>
</evidence>
<keyword evidence="7" id="KW-0227">DNA damage</keyword>
<dbReference type="SMART" id="SM00292">
    <property type="entry name" value="BRCT"/>
    <property type="match status" value="1"/>
</dbReference>
<evidence type="ECO:0000256" key="3">
    <source>
        <dbReference type="ARBA" id="ARBA00012722"/>
    </source>
</evidence>
<feature type="domain" description="BRCT" evidence="14">
    <location>
        <begin position="701"/>
        <end position="767"/>
    </location>
</feature>
<dbReference type="AlphaFoldDB" id="A0A3B1D1X7"/>
<dbReference type="SUPFAM" id="SSF52113">
    <property type="entry name" value="BRCT domain"/>
    <property type="match status" value="1"/>
</dbReference>
<dbReference type="EC" id="6.5.1.2" evidence="3"/>
<dbReference type="PANTHER" id="PTHR23389">
    <property type="entry name" value="CHROMOSOME TRANSMISSION FIDELITY FACTOR 18"/>
    <property type="match status" value="1"/>
</dbReference>